<feature type="domain" description="Copper amine oxidase-like N-terminal" evidence="3">
    <location>
        <begin position="37"/>
        <end position="143"/>
    </location>
</feature>
<proteinExistence type="predicted"/>
<evidence type="ECO:0000256" key="2">
    <source>
        <dbReference type="SAM" id="SignalP"/>
    </source>
</evidence>
<dbReference type="SUPFAM" id="SSF55383">
    <property type="entry name" value="Copper amine oxidase, domain N"/>
    <property type="match status" value="1"/>
</dbReference>
<dbReference type="InterPro" id="IPR019198">
    <property type="entry name" value="Beta_propeller_containing"/>
</dbReference>
<evidence type="ECO:0000313" key="5">
    <source>
        <dbReference type="Proteomes" id="UP000295636"/>
    </source>
</evidence>
<sequence length="826" mass="90112">MKKVLPLACLLAVTLFSSGASMPSAATEIQPEIGLSLNGQAVAFSSRPVMEGNSIMVPLRDLSEALGVQVDWNEGGQTASAAKGERSIKLTLDSVQATRGDQPVTLEAAPKLEDGKLFVPLRFFSESFDFNVYWDGMNKTVAIYDADQSLPTVGSIEHMVELLKESGASDNLTMKAVAMPAMKEKSSASVTSDSASASTPAAAMREQAQTEAKANVKAEYSETNVQVEGVDEADIIKTDGSYIYQMNKNRVIITAAYPADQMKVVQTVAFEDKSFRASELYIDDKYMVVVGSTAYRNDDRAYPAQSGPAAPASVQSSEQRSVSSPAAQKMIMQPIGSVVSTTKAIVYELGDRTNVKKIREAELEGHYVSSRKVGSSLYLVANKGLNVYPLLRKESSAEERQKAAAEAVPSYRDSASGSEAFVKIGFEDIRYFPKSVQPNYLMVAGLNLDQPEQKIDVTSYLGSGNQVYASQKQLYVTTEEYTSVVQPMAESESIAAPKKIRIGPSETNSVIYKFAMDQGKVLYTGRGKVPGRALNQFSMDEYNGYFRIATTKGFAGMEGEFTSKNNMYVLDDAMNIAGKIEDIAPGEQIYSVRYAGNRAYMVTFRTVDPLFVIDLKEPQQPKILGKLKIPGYSNYLHPYDENHLIGFGKDAVEVTNNYGSGENQNTVAYYQGMKMAMFDVSDVANPKELYSETIGGRGTESELLHNHKALLFSKEKNLLAFPVTVRETNSANGTASKADAASQYGQFAFQGAYVYNIDLSGGFKLKGKITHLTSDDYMKAGQYMGPVGRSIERILYIGDILYTASQQVLKATDASSMQDVKSIDLP</sequence>
<keyword evidence="5" id="KW-1185">Reference proteome</keyword>
<dbReference type="Gene3D" id="3.30.457.10">
    <property type="entry name" value="Copper amine oxidase-like, N-terminal domain"/>
    <property type="match status" value="1"/>
</dbReference>
<dbReference type="InterPro" id="IPR012854">
    <property type="entry name" value="Cu_amine_oxidase-like_N"/>
</dbReference>
<feature type="chain" id="PRO_5038797878" description="Copper amine oxidase-like N-terminal domain-containing protein" evidence="2">
    <location>
        <begin position="27"/>
        <end position="826"/>
    </location>
</feature>
<organism evidence="4 5">
    <name type="scientific">Paenibacillus piri</name>
    <dbReference type="NCBI Taxonomy" id="2547395"/>
    <lineage>
        <taxon>Bacteria</taxon>
        <taxon>Bacillati</taxon>
        <taxon>Bacillota</taxon>
        <taxon>Bacilli</taxon>
        <taxon>Bacillales</taxon>
        <taxon>Paenibacillaceae</taxon>
        <taxon>Paenibacillus</taxon>
    </lineage>
</organism>
<accession>A0A4R5KMQ4</accession>
<evidence type="ECO:0000313" key="4">
    <source>
        <dbReference type="EMBL" id="TDF95830.1"/>
    </source>
</evidence>
<dbReference type="Pfam" id="PF09826">
    <property type="entry name" value="Beta_propel"/>
    <property type="match status" value="1"/>
</dbReference>
<protein>
    <recommendedName>
        <fullName evidence="3">Copper amine oxidase-like N-terminal domain-containing protein</fullName>
    </recommendedName>
</protein>
<dbReference type="AlphaFoldDB" id="A0A4R5KMQ4"/>
<evidence type="ECO:0000256" key="1">
    <source>
        <dbReference type="SAM" id="MobiDB-lite"/>
    </source>
</evidence>
<dbReference type="EMBL" id="SMRT01000009">
    <property type="protein sequence ID" value="TDF95830.1"/>
    <property type="molecule type" value="Genomic_DNA"/>
</dbReference>
<feature type="region of interest" description="Disordered" evidence="1">
    <location>
        <begin position="300"/>
        <end position="326"/>
    </location>
</feature>
<dbReference type="Pfam" id="PF07833">
    <property type="entry name" value="Cu_amine_oxidN1"/>
    <property type="match status" value="1"/>
</dbReference>
<keyword evidence="2" id="KW-0732">Signal</keyword>
<reference evidence="4 5" key="1">
    <citation type="submission" date="2019-03" db="EMBL/GenBank/DDBJ databases">
        <title>This is whole genome sequence of Paenibacillus sp MS74 strain.</title>
        <authorList>
            <person name="Trinh H.N."/>
        </authorList>
    </citation>
    <scope>NUCLEOTIDE SEQUENCE [LARGE SCALE GENOMIC DNA]</scope>
    <source>
        <strain evidence="4 5">MS74</strain>
    </source>
</reference>
<evidence type="ECO:0000259" key="3">
    <source>
        <dbReference type="Pfam" id="PF07833"/>
    </source>
</evidence>
<comment type="caution">
    <text evidence="4">The sequence shown here is derived from an EMBL/GenBank/DDBJ whole genome shotgun (WGS) entry which is preliminary data.</text>
</comment>
<dbReference type="OrthoDB" id="9778998at2"/>
<dbReference type="InterPro" id="IPR036582">
    <property type="entry name" value="Mao_N_sf"/>
</dbReference>
<name>A0A4R5KMQ4_9BACL</name>
<gene>
    <name evidence="4" type="ORF">E1757_19050</name>
</gene>
<feature type="signal peptide" evidence="2">
    <location>
        <begin position="1"/>
        <end position="26"/>
    </location>
</feature>
<dbReference type="RefSeq" id="WP_133230991.1">
    <property type="nucleotide sequence ID" value="NZ_SMRT01000009.1"/>
</dbReference>
<feature type="compositionally biased region" description="Low complexity" evidence="1">
    <location>
        <begin position="313"/>
        <end position="324"/>
    </location>
</feature>
<dbReference type="Proteomes" id="UP000295636">
    <property type="component" value="Unassembled WGS sequence"/>
</dbReference>